<reference evidence="2 3" key="1">
    <citation type="journal article" date="2018" name="BMC Genomics">
        <title>Genomic comparison of Trypanosoma conorhini and Trypanosoma rangeli to Trypanosoma cruzi strains of high and low virulence.</title>
        <authorList>
            <person name="Bradwell K.R."/>
            <person name="Koparde V.N."/>
            <person name="Matveyev A.V."/>
            <person name="Serrano M.G."/>
            <person name="Alves J.M."/>
            <person name="Parikh H."/>
            <person name="Huang B."/>
            <person name="Lee V."/>
            <person name="Espinosa-Alvarez O."/>
            <person name="Ortiz P.A."/>
            <person name="Costa-Martins A.G."/>
            <person name="Teixeira M.M."/>
            <person name="Buck G.A."/>
        </authorList>
    </citation>
    <scope>NUCLEOTIDE SEQUENCE [LARGE SCALE GENOMIC DNA]</scope>
    <source>
        <strain evidence="2 3">025E</strain>
    </source>
</reference>
<name>A0A422PNU8_9TRYP</name>
<accession>A0A422PNU8</accession>
<comment type="caution">
    <text evidence="2">The sequence shown here is derived from an EMBL/GenBank/DDBJ whole genome shotgun (WGS) entry which is preliminary data.</text>
</comment>
<sequence length="206" mass="21893">MGREGAHNRGGGAGKGGVGNASAEASAPGPPAPLSHALPSFIEFKKQQASLLFIAWDNEDAGRIEALQLRPIINALFPPDTVEPVVSLREIRRAFLEAVRQPWSPQRRVTLAEVCAVLDALWAPQQRRTRMVTACLRSVFSVVSDAQPTVSREALLEFAKRVTGADVSAGVAQSILSAAAAADAQLCDTMNFEGFCSLLLPGLVYG</sequence>
<evidence type="ECO:0000313" key="3">
    <source>
        <dbReference type="Proteomes" id="UP000284403"/>
    </source>
</evidence>
<dbReference type="AlphaFoldDB" id="A0A422PNU8"/>
<dbReference type="GeneID" id="40317770"/>
<protein>
    <submittedName>
        <fullName evidence="2">Uncharacterized protein</fullName>
    </submittedName>
</protein>
<evidence type="ECO:0000256" key="1">
    <source>
        <dbReference type="SAM" id="MobiDB-lite"/>
    </source>
</evidence>
<organism evidence="2 3">
    <name type="scientific">Trypanosoma conorhini</name>
    <dbReference type="NCBI Taxonomy" id="83891"/>
    <lineage>
        <taxon>Eukaryota</taxon>
        <taxon>Discoba</taxon>
        <taxon>Euglenozoa</taxon>
        <taxon>Kinetoplastea</taxon>
        <taxon>Metakinetoplastina</taxon>
        <taxon>Trypanosomatida</taxon>
        <taxon>Trypanosomatidae</taxon>
        <taxon>Trypanosoma</taxon>
    </lineage>
</organism>
<dbReference type="RefSeq" id="XP_029228824.1">
    <property type="nucleotide sequence ID" value="XM_029371071.1"/>
</dbReference>
<proteinExistence type="predicted"/>
<dbReference type="Proteomes" id="UP000284403">
    <property type="component" value="Unassembled WGS sequence"/>
</dbReference>
<gene>
    <name evidence="2" type="ORF">Tco025E_04159</name>
</gene>
<dbReference type="EMBL" id="MKKU01000207">
    <property type="protein sequence ID" value="RNF19372.1"/>
    <property type="molecule type" value="Genomic_DNA"/>
</dbReference>
<dbReference type="OrthoDB" id="249387at2759"/>
<feature type="region of interest" description="Disordered" evidence="1">
    <location>
        <begin position="1"/>
        <end position="32"/>
    </location>
</feature>
<feature type="compositionally biased region" description="Gly residues" evidence="1">
    <location>
        <begin position="8"/>
        <end position="19"/>
    </location>
</feature>
<evidence type="ECO:0000313" key="2">
    <source>
        <dbReference type="EMBL" id="RNF19372.1"/>
    </source>
</evidence>
<keyword evidence="3" id="KW-1185">Reference proteome</keyword>